<comment type="subcellular location">
    <subcellularLocation>
        <location evidence="1">Nucleus</location>
        <location evidence="1">Nucleolus</location>
    </subcellularLocation>
</comment>
<dbReference type="EMBL" id="CP045891">
    <property type="protein sequence ID" value="QQP58437.1"/>
    <property type="molecule type" value="Genomic_DNA"/>
</dbReference>
<protein>
    <submittedName>
        <fullName evidence="6">Smooth muscle caldesmon_ putativelike</fullName>
    </submittedName>
</protein>
<feature type="region of interest" description="Disordered" evidence="5">
    <location>
        <begin position="1"/>
        <end position="169"/>
    </location>
</feature>
<proteinExistence type="inferred from homology"/>
<feature type="compositionally biased region" description="Basic and acidic residues" evidence="5">
    <location>
        <begin position="112"/>
        <end position="142"/>
    </location>
</feature>
<dbReference type="Proteomes" id="UP000595437">
    <property type="component" value="Chromosome 2"/>
</dbReference>
<keyword evidence="4" id="KW-0539">Nucleus</keyword>
<comment type="similarity">
    <text evidence="2">Belongs to the UTP14 family.</text>
</comment>
<organism evidence="6 7">
    <name type="scientific">Caligus rogercresseyi</name>
    <name type="common">Sea louse</name>
    <dbReference type="NCBI Taxonomy" id="217165"/>
    <lineage>
        <taxon>Eukaryota</taxon>
        <taxon>Metazoa</taxon>
        <taxon>Ecdysozoa</taxon>
        <taxon>Arthropoda</taxon>
        <taxon>Crustacea</taxon>
        <taxon>Multicrustacea</taxon>
        <taxon>Hexanauplia</taxon>
        <taxon>Copepoda</taxon>
        <taxon>Siphonostomatoida</taxon>
        <taxon>Caligidae</taxon>
        <taxon>Caligus</taxon>
    </lineage>
</organism>
<feature type="compositionally biased region" description="Polar residues" evidence="5">
    <location>
        <begin position="1"/>
        <end position="21"/>
    </location>
</feature>
<name>A0A7T8KM37_CALRO</name>
<feature type="compositionally biased region" description="Basic and acidic residues" evidence="5">
    <location>
        <begin position="152"/>
        <end position="169"/>
    </location>
</feature>
<sequence>KSYKSNYESIGNDNKAGQATMDSDEEEEVVPDTYEGMALPESTGATDDNNPWIQSSSKRKADNEVNEDGETFDEFTSSYKKFWSETNKEKSVEKIEEMEQADEKEDDSQTEEVVKSKKVDKSSPVSKEKQETDDSPLKKKASESGTKPPKSANEKNQIKLEAKTTSIEERERLELAESIDDLFCEAQSLVKEKMKKKMKLLKADIKGDKTALESEEDAEGSPEVFEELAHAESLKFETDRDHSAKVVRPNKGVIGEVPALEDDEEEEEGMRQVIAEAFADDDVIEKDFKAEKDALLEANKTQVINKVLPGWDPGVGMTLRHPHPNSKDANKGHLILNENKNSAVLEHQVSNDYEASIRTPVGETFVPRTVFKRLTKPKTKTSAGVIIEPMDKEELVKRGLT</sequence>
<evidence type="ECO:0000313" key="7">
    <source>
        <dbReference type="Proteomes" id="UP000595437"/>
    </source>
</evidence>
<feature type="compositionally biased region" description="Acidic residues" evidence="5">
    <location>
        <begin position="98"/>
        <end position="110"/>
    </location>
</feature>
<accession>A0A7T8KM37</accession>
<dbReference type="AlphaFoldDB" id="A0A7T8KM37"/>
<evidence type="ECO:0000256" key="1">
    <source>
        <dbReference type="ARBA" id="ARBA00004604"/>
    </source>
</evidence>
<feature type="compositionally biased region" description="Acidic residues" evidence="5">
    <location>
        <begin position="64"/>
        <end position="73"/>
    </location>
</feature>
<evidence type="ECO:0000313" key="6">
    <source>
        <dbReference type="EMBL" id="QQP58437.1"/>
    </source>
</evidence>
<keyword evidence="7" id="KW-1185">Reference proteome</keyword>
<feature type="non-terminal residue" evidence="6">
    <location>
        <position position="401"/>
    </location>
</feature>
<keyword evidence="3" id="KW-0597">Phosphoprotein</keyword>
<evidence type="ECO:0000256" key="5">
    <source>
        <dbReference type="SAM" id="MobiDB-lite"/>
    </source>
</evidence>
<feature type="compositionally biased region" description="Basic and acidic residues" evidence="5">
    <location>
        <begin position="82"/>
        <end position="97"/>
    </location>
</feature>
<evidence type="ECO:0000256" key="3">
    <source>
        <dbReference type="ARBA" id="ARBA00022553"/>
    </source>
</evidence>
<dbReference type="GO" id="GO:0006364">
    <property type="term" value="P:rRNA processing"/>
    <property type="evidence" value="ECO:0007669"/>
    <property type="project" value="InterPro"/>
</dbReference>
<dbReference type="Pfam" id="PF04615">
    <property type="entry name" value="Utp14"/>
    <property type="match status" value="1"/>
</dbReference>
<dbReference type="GO" id="GO:0032040">
    <property type="term" value="C:small-subunit processome"/>
    <property type="evidence" value="ECO:0007669"/>
    <property type="project" value="InterPro"/>
</dbReference>
<evidence type="ECO:0000256" key="4">
    <source>
        <dbReference type="ARBA" id="ARBA00023242"/>
    </source>
</evidence>
<dbReference type="InterPro" id="IPR006709">
    <property type="entry name" value="SSU_processome_Utp14"/>
</dbReference>
<feature type="compositionally biased region" description="Polar residues" evidence="5">
    <location>
        <begin position="43"/>
        <end position="56"/>
    </location>
</feature>
<dbReference type="OrthoDB" id="277439at2759"/>
<gene>
    <name evidence="6" type="ORF">FKW44_003756</name>
</gene>
<dbReference type="PANTHER" id="PTHR14150">
    <property type="entry name" value="U3 SMALL NUCLEOLAR RNA-ASSOCIATED PROTEIN 14"/>
    <property type="match status" value="1"/>
</dbReference>
<dbReference type="PANTHER" id="PTHR14150:SF12">
    <property type="entry name" value="U3 SMALL NUCLEOLAR RNA-ASSOCIATED PROTEIN 14 HOMOLOG A"/>
    <property type="match status" value="1"/>
</dbReference>
<evidence type="ECO:0000256" key="2">
    <source>
        <dbReference type="ARBA" id="ARBA00007774"/>
    </source>
</evidence>
<reference evidence="7" key="1">
    <citation type="submission" date="2021-01" db="EMBL/GenBank/DDBJ databases">
        <title>Caligus Genome Assembly.</title>
        <authorList>
            <person name="Gallardo-Escarate C."/>
        </authorList>
    </citation>
    <scope>NUCLEOTIDE SEQUENCE [LARGE SCALE GENOMIC DNA]</scope>
</reference>